<dbReference type="SUPFAM" id="SSF55347">
    <property type="entry name" value="Glyceraldehyde-3-phosphate dehydrogenase-like, C-terminal domain"/>
    <property type="match status" value="1"/>
</dbReference>
<sequence>MNRLRCAVIGTGSMGQTHALNAEASGKARIVALCSRRIESAEALASRLGRKVALYTDHRKMLGQIQPDALFVCLPPGGHQGEVEEAAGRGIHLFLEKPLALKENEAENMVRAAEAAGVITQVDFQHRFHPLVVRIKELLRSGEAGTASLLQGFYLCNSLHSSWWRREEISGGQLLEQVIHLFDLVLHLLGPAAGVVGFRDNICHREVPGYTIEDTSTACLVMKSGALVSLAASNCAVPGRWEAGFRLVCSRLMAEYSSLKTGTLRRTAGEERGVEEFPPETDLRRMALMDFLDSVREGKAAKVPIREAREAQNCIHRLLQSLENEALVRI</sequence>
<dbReference type="SUPFAM" id="SSF51735">
    <property type="entry name" value="NAD(P)-binding Rossmann-fold domains"/>
    <property type="match status" value="1"/>
</dbReference>
<name>A0A1Y1RUM6_9SPIO</name>
<reference evidence="4 5" key="1">
    <citation type="submission" date="2017-03" db="EMBL/GenBank/DDBJ databases">
        <title>Draft Genome sequence of Marispirochaeta sp. strain JC444.</title>
        <authorList>
            <person name="Shivani Y."/>
            <person name="Subhash Y."/>
            <person name="Sasikala C."/>
            <person name="Ramana C."/>
        </authorList>
    </citation>
    <scope>NUCLEOTIDE SEQUENCE [LARGE SCALE GENOMIC DNA]</scope>
    <source>
        <strain evidence="4 5">JC444</strain>
    </source>
</reference>
<dbReference type="InterPro" id="IPR055170">
    <property type="entry name" value="GFO_IDH_MocA-like_dom"/>
</dbReference>
<gene>
    <name evidence="4" type="ORF">B4O97_15795</name>
</gene>
<dbReference type="OrthoDB" id="9783105at2"/>
<dbReference type="InterPro" id="IPR050463">
    <property type="entry name" value="Gfo/Idh/MocA_oxidrdct_glycsds"/>
</dbReference>
<dbReference type="Proteomes" id="UP000192343">
    <property type="component" value="Unassembled WGS sequence"/>
</dbReference>
<evidence type="ECO:0000313" key="4">
    <source>
        <dbReference type="EMBL" id="ORC32756.1"/>
    </source>
</evidence>
<dbReference type="Gene3D" id="3.30.360.10">
    <property type="entry name" value="Dihydrodipicolinate Reductase, domain 2"/>
    <property type="match status" value="1"/>
</dbReference>
<evidence type="ECO:0008006" key="6">
    <source>
        <dbReference type="Google" id="ProtNLM"/>
    </source>
</evidence>
<organism evidence="4 5">
    <name type="scientific">Marispirochaeta aestuarii</name>
    <dbReference type="NCBI Taxonomy" id="1963862"/>
    <lineage>
        <taxon>Bacteria</taxon>
        <taxon>Pseudomonadati</taxon>
        <taxon>Spirochaetota</taxon>
        <taxon>Spirochaetia</taxon>
        <taxon>Spirochaetales</taxon>
        <taxon>Spirochaetaceae</taxon>
        <taxon>Marispirochaeta</taxon>
    </lineage>
</organism>
<dbReference type="Gene3D" id="3.40.50.720">
    <property type="entry name" value="NAD(P)-binding Rossmann-like Domain"/>
    <property type="match status" value="1"/>
</dbReference>
<feature type="domain" description="Gfo/Idh/MocA-like oxidoreductase N-terminal" evidence="2">
    <location>
        <begin position="4"/>
        <end position="124"/>
    </location>
</feature>
<dbReference type="PANTHER" id="PTHR43818">
    <property type="entry name" value="BCDNA.GH03377"/>
    <property type="match status" value="1"/>
</dbReference>
<evidence type="ECO:0000259" key="2">
    <source>
        <dbReference type="Pfam" id="PF01408"/>
    </source>
</evidence>
<dbReference type="Pfam" id="PF22725">
    <property type="entry name" value="GFO_IDH_MocA_C3"/>
    <property type="match status" value="1"/>
</dbReference>
<dbReference type="AlphaFoldDB" id="A0A1Y1RUM6"/>
<dbReference type="STRING" id="1963862.B4O97_15795"/>
<comment type="caution">
    <text evidence="4">The sequence shown here is derived from an EMBL/GenBank/DDBJ whole genome shotgun (WGS) entry which is preliminary data.</text>
</comment>
<evidence type="ECO:0000256" key="1">
    <source>
        <dbReference type="ARBA" id="ARBA00023002"/>
    </source>
</evidence>
<dbReference type="PANTHER" id="PTHR43818:SF11">
    <property type="entry name" value="BCDNA.GH03377"/>
    <property type="match status" value="1"/>
</dbReference>
<dbReference type="Pfam" id="PF01408">
    <property type="entry name" value="GFO_IDH_MocA"/>
    <property type="match status" value="1"/>
</dbReference>
<dbReference type="GO" id="GO:0000166">
    <property type="term" value="F:nucleotide binding"/>
    <property type="evidence" value="ECO:0007669"/>
    <property type="project" value="InterPro"/>
</dbReference>
<evidence type="ECO:0000313" key="5">
    <source>
        <dbReference type="Proteomes" id="UP000192343"/>
    </source>
</evidence>
<dbReference type="InterPro" id="IPR000683">
    <property type="entry name" value="Gfo/Idh/MocA-like_OxRdtase_N"/>
</dbReference>
<dbReference type="InterPro" id="IPR036291">
    <property type="entry name" value="NAD(P)-bd_dom_sf"/>
</dbReference>
<accession>A0A1Y1RUM6</accession>
<dbReference type="GO" id="GO:0016491">
    <property type="term" value="F:oxidoreductase activity"/>
    <property type="evidence" value="ECO:0007669"/>
    <property type="project" value="UniProtKB-KW"/>
</dbReference>
<keyword evidence="5" id="KW-1185">Reference proteome</keyword>
<dbReference type="EMBL" id="MWQY01000020">
    <property type="protein sequence ID" value="ORC32756.1"/>
    <property type="molecule type" value="Genomic_DNA"/>
</dbReference>
<protein>
    <recommendedName>
        <fullName evidence="6">Gfo/Idh/MocA-like oxidoreductase N-terminal domain-containing protein</fullName>
    </recommendedName>
</protein>
<dbReference type="RefSeq" id="WP_083052304.1">
    <property type="nucleotide sequence ID" value="NZ_MWQY01000020.1"/>
</dbReference>
<keyword evidence="1" id="KW-0560">Oxidoreductase</keyword>
<evidence type="ECO:0000259" key="3">
    <source>
        <dbReference type="Pfam" id="PF22725"/>
    </source>
</evidence>
<proteinExistence type="predicted"/>
<feature type="domain" description="GFO/IDH/MocA-like oxidoreductase" evidence="3">
    <location>
        <begin position="133"/>
        <end position="251"/>
    </location>
</feature>